<dbReference type="AlphaFoldDB" id="A0A9P4NXL9"/>
<protein>
    <submittedName>
        <fullName evidence="2">Uncharacterized protein</fullName>
    </submittedName>
</protein>
<gene>
    <name evidence="2" type="ORF">EJ08DRAFT_499028</name>
</gene>
<keyword evidence="1" id="KW-1133">Transmembrane helix</keyword>
<sequence>MGVVRRNTISFMRPKRKYIQAMIWCPDHSIIVSRIALALCSGVDIILLMLIGRCGMGWERRWKGWKGWILPYL</sequence>
<keyword evidence="1" id="KW-0472">Membrane</keyword>
<name>A0A9P4NXL9_9PEZI</name>
<proteinExistence type="predicted"/>
<evidence type="ECO:0000313" key="3">
    <source>
        <dbReference type="Proteomes" id="UP000800235"/>
    </source>
</evidence>
<accession>A0A9P4NXL9</accession>
<feature type="transmembrane region" description="Helical" evidence="1">
    <location>
        <begin position="31"/>
        <end position="51"/>
    </location>
</feature>
<dbReference type="Proteomes" id="UP000800235">
    <property type="component" value="Unassembled WGS sequence"/>
</dbReference>
<reference evidence="2" key="1">
    <citation type="journal article" date="2020" name="Stud. Mycol.">
        <title>101 Dothideomycetes genomes: a test case for predicting lifestyles and emergence of pathogens.</title>
        <authorList>
            <person name="Haridas S."/>
            <person name="Albert R."/>
            <person name="Binder M."/>
            <person name="Bloem J."/>
            <person name="Labutti K."/>
            <person name="Salamov A."/>
            <person name="Andreopoulos B."/>
            <person name="Baker S."/>
            <person name="Barry K."/>
            <person name="Bills G."/>
            <person name="Bluhm B."/>
            <person name="Cannon C."/>
            <person name="Castanera R."/>
            <person name="Culley D."/>
            <person name="Daum C."/>
            <person name="Ezra D."/>
            <person name="Gonzalez J."/>
            <person name="Henrissat B."/>
            <person name="Kuo A."/>
            <person name="Liang C."/>
            <person name="Lipzen A."/>
            <person name="Lutzoni F."/>
            <person name="Magnuson J."/>
            <person name="Mondo S."/>
            <person name="Nolan M."/>
            <person name="Ohm R."/>
            <person name="Pangilinan J."/>
            <person name="Park H.-J."/>
            <person name="Ramirez L."/>
            <person name="Alfaro M."/>
            <person name="Sun H."/>
            <person name="Tritt A."/>
            <person name="Yoshinaga Y."/>
            <person name="Zwiers L.-H."/>
            <person name="Turgeon B."/>
            <person name="Goodwin S."/>
            <person name="Spatafora J."/>
            <person name="Crous P."/>
            <person name="Grigoriev I."/>
        </authorList>
    </citation>
    <scope>NUCLEOTIDE SEQUENCE</scope>
    <source>
        <strain evidence="2">CBS 130266</strain>
    </source>
</reference>
<organism evidence="2 3">
    <name type="scientific">Tothia fuscella</name>
    <dbReference type="NCBI Taxonomy" id="1048955"/>
    <lineage>
        <taxon>Eukaryota</taxon>
        <taxon>Fungi</taxon>
        <taxon>Dikarya</taxon>
        <taxon>Ascomycota</taxon>
        <taxon>Pezizomycotina</taxon>
        <taxon>Dothideomycetes</taxon>
        <taxon>Pleosporomycetidae</taxon>
        <taxon>Venturiales</taxon>
        <taxon>Cylindrosympodiaceae</taxon>
        <taxon>Tothia</taxon>
    </lineage>
</organism>
<comment type="caution">
    <text evidence="2">The sequence shown here is derived from an EMBL/GenBank/DDBJ whole genome shotgun (WGS) entry which is preliminary data.</text>
</comment>
<evidence type="ECO:0000313" key="2">
    <source>
        <dbReference type="EMBL" id="KAF2434290.1"/>
    </source>
</evidence>
<keyword evidence="3" id="KW-1185">Reference proteome</keyword>
<dbReference type="EMBL" id="MU007017">
    <property type="protein sequence ID" value="KAF2434290.1"/>
    <property type="molecule type" value="Genomic_DNA"/>
</dbReference>
<evidence type="ECO:0000256" key="1">
    <source>
        <dbReference type="SAM" id="Phobius"/>
    </source>
</evidence>
<keyword evidence="1" id="KW-0812">Transmembrane</keyword>